<feature type="compositionally biased region" description="Acidic residues" evidence="7">
    <location>
        <begin position="282"/>
        <end position="308"/>
    </location>
</feature>
<organism evidence="8">
    <name type="scientific">Chromera velia CCMP2878</name>
    <dbReference type="NCBI Taxonomy" id="1169474"/>
    <lineage>
        <taxon>Eukaryota</taxon>
        <taxon>Sar</taxon>
        <taxon>Alveolata</taxon>
        <taxon>Colpodellida</taxon>
        <taxon>Chromeraceae</taxon>
        <taxon>Chromera</taxon>
    </lineage>
</organism>
<protein>
    <submittedName>
        <fullName evidence="8">Uncharacterized protein</fullName>
    </submittedName>
</protein>
<dbReference type="EMBL" id="CDMZ01000124">
    <property type="protein sequence ID" value="CEM07324.1"/>
    <property type="molecule type" value="Genomic_DNA"/>
</dbReference>
<dbReference type="GO" id="GO:0034457">
    <property type="term" value="C:Mpp10 complex"/>
    <property type="evidence" value="ECO:0007669"/>
    <property type="project" value="InterPro"/>
</dbReference>
<dbReference type="InterPro" id="IPR012173">
    <property type="entry name" value="Mpp10"/>
</dbReference>
<evidence type="ECO:0000256" key="2">
    <source>
        <dbReference type="ARBA" id="ARBA00022517"/>
    </source>
</evidence>
<name>A0A0G4F4Q4_9ALVE</name>
<evidence type="ECO:0000256" key="5">
    <source>
        <dbReference type="ARBA" id="ARBA00023274"/>
    </source>
</evidence>
<feature type="compositionally biased region" description="Basic and acidic residues" evidence="7">
    <location>
        <begin position="270"/>
        <end position="281"/>
    </location>
</feature>
<keyword evidence="2" id="KW-0690">Ribosome biogenesis</keyword>
<proteinExistence type="inferred from homology"/>
<dbReference type="GO" id="GO:0006364">
    <property type="term" value="P:rRNA processing"/>
    <property type="evidence" value="ECO:0007669"/>
    <property type="project" value="UniProtKB-KW"/>
</dbReference>
<evidence type="ECO:0000256" key="3">
    <source>
        <dbReference type="ARBA" id="ARBA00022552"/>
    </source>
</evidence>
<feature type="region of interest" description="Disordered" evidence="7">
    <location>
        <begin position="116"/>
        <end position="388"/>
    </location>
</feature>
<comment type="subcellular location">
    <subcellularLocation>
        <location evidence="1">Nucleus</location>
        <location evidence="1">Nucleolus</location>
    </subcellularLocation>
</comment>
<feature type="compositionally biased region" description="Basic and acidic residues" evidence="7">
    <location>
        <begin position="616"/>
        <end position="629"/>
    </location>
</feature>
<dbReference type="PANTHER" id="PTHR17039:SF0">
    <property type="entry name" value="U3 SMALL NUCLEOLAR RIBONUCLEOPROTEIN PROTEIN MPP10"/>
    <property type="match status" value="1"/>
</dbReference>
<evidence type="ECO:0000256" key="7">
    <source>
        <dbReference type="SAM" id="MobiDB-lite"/>
    </source>
</evidence>
<feature type="compositionally biased region" description="Acidic residues" evidence="7">
    <location>
        <begin position="213"/>
        <end position="231"/>
    </location>
</feature>
<keyword evidence="4" id="KW-0539">Nucleus</keyword>
<feature type="compositionally biased region" description="Acidic residues" evidence="7">
    <location>
        <begin position="185"/>
        <end position="205"/>
    </location>
</feature>
<evidence type="ECO:0000256" key="1">
    <source>
        <dbReference type="ARBA" id="ARBA00004604"/>
    </source>
</evidence>
<reference evidence="8" key="1">
    <citation type="submission" date="2014-11" db="EMBL/GenBank/DDBJ databases">
        <authorList>
            <person name="Otto D Thomas"/>
            <person name="Naeem Raeece"/>
        </authorList>
    </citation>
    <scope>NUCLEOTIDE SEQUENCE</scope>
</reference>
<feature type="compositionally biased region" description="Low complexity" evidence="7">
    <location>
        <begin position="728"/>
        <end position="738"/>
    </location>
</feature>
<dbReference type="GO" id="GO:0032040">
    <property type="term" value="C:small-subunit processome"/>
    <property type="evidence" value="ECO:0007669"/>
    <property type="project" value="TreeGrafter"/>
</dbReference>
<gene>
    <name evidence="8" type="ORF">Cvel_15197</name>
</gene>
<feature type="region of interest" description="Disordered" evidence="7">
    <location>
        <begin position="616"/>
        <end position="747"/>
    </location>
</feature>
<feature type="region of interest" description="Disordered" evidence="7">
    <location>
        <begin position="441"/>
        <end position="468"/>
    </location>
</feature>
<feature type="compositionally biased region" description="Acidic residues" evidence="7">
    <location>
        <begin position="323"/>
        <end position="356"/>
    </location>
</feature>
<feature type="compositionally biased region" description="Basic and acidic residues" evidence="7">
    <location>
        <begin position="309"/>
        <end position="322"/>
    </location>
</feature>
<keyword evidence="5" id="KW-0687">Ribonucleoprotein</keyword>
<evidence type="ECO:0000256" key="6">
    <source>
        <dbReference type="ARBA" id="ARBA00029455"/>
    </source>
</evidence>
<keyword evidence="3" id="KW-0698">rRNA processing</keyword>
<feature type="compositionally biased region" description="Basic and acidic residues" evidence="7">
    <location>
        <begin position="707"/>
        <end position="719"/>
    </location>
</feature>
<feature type="compositionally biased region" description="Basic and acidic residues" evidence="7">
    <location>
        <begin position="656"/>
        <end position="678"/>
    </location>
</feature>
<sequence length="801" mass="89717">MTDCTRKVLKLLEKRPFLDKVSKEPELLLSETSAAKIGEEALSFAKNVFDIATSVSDHLDGFGDEDGLGETRATLCVGEDFDMEQIWAQIEEHEESFGPKLKREVLGVIRRDEKGDLEKEFLDEDEEDEEEEQNDEDEEEEEGEEEDEESDEDEEEEEDEEELENGGKKGAKMANGKPKRKSVVDDEFFSLEEMEEFAQEGEDVEERARRREEDEDEDEDEEDEDGDELDDEARALLYGMEDGGVEKEKGKQKVKYSELWGGKGDSSGTSKDKGDKKKRGEEDSEEDEDEEEDEEEEGEGEELDAEERELERQLQEMQKKLNEEEEGDEEDEEDQDGDEEMGVEDEEEEEEESEEEEKGKGQKAKKKVDGETGGTSSEGTSLAALDAKERQLHDMIEAMESELLADKHWTMGGEAGARERPLNSLLETHVDLPRFVRRAEEQTLEGVEGLGEEEEGGKEGGGGAPESKVSEMIEKILRQRIKDLNFDDVVRKAGVRPAERTGEEDDGAEILDFQKSRVGLADVYAAEFEKEILGQAAASGQAETPEMKAKRETVKLFAKVMHRLDALSAASQLAKLPKEGARARDVAAIRVEEAIPVTMSMGQQQAPEEFMAPDALKKPHEMSQEERQALRRAKKERRKARLRTQLESGSMSLKGAAERAEKLQTKNKAAREDREAIKESGQTAAQKKKEAFKLQRKVTGNQLLAEASRRSNEDAQRQQERKRRGGAPDRAAAAASTSRGKKRKRVHLEKWSQKDLLGAITGTGGFGSVAGGGVRSLRRQLFAQIAVVWAVRGGVQGTPKF</sequence>
<feature type="compositionally biased region" description="Acidic residues" evidence="7">
    <location>
        <begin position="121"/>
        <end position="164"/>
    </location>
</feature>
<comment type="similarity">
    <text evidence="6">Belongs to the MPP10 family.</text>
</comment>
<feature type="compositionally biased region" description="Basic residues" evidence="7">
    <location>
        <begin position="630"/>
        <end position="642"/>
    </location>
</feature>
<evidence type="ECO:0000313" key="8">
    <source>
        <dbReference type="EMBL" id="CEM07324.1"/>
    </source>
</evidence>
<dbReference type="AlphaFoldDB" id="A0A0G4F4Q4"/>
<accession>A0A0G4F4Q4</accession>
<dbReference type="Pfam" id="PF04006">
    <property type="entry name" value="Mpp10"/>
    <property type="match status" value="2"/>
</dbReference>
<dbReference type="GO" id="GO:0005732">
    <property type="term" value="C:sno(s)RNA-containing ribonucleoprotein complex"/>
    <property type="evidence" value="ECO:0007669"/>
    <property type="project" value="InterPro"/>
</dbReference>
<dbReference type="VEuPathDB" id="CryptoDB:Cvel_15197"/>
<evidence type="ECO:0000256" key="4">
    <source>
        <dbReference type="ARBA" id="ARBA00023242"/>
    </source>
</evidence>
<dbReference type="PANTHER" id="PTHR17039">
    <property type="entry name" value="U3 SMALL NUCLEOLAR RIBONUCLEOPROTEIN PROTEIN MPP10"/>
    <property type="match status" value="1"/>
</dbReference>